<keyword evidence="7" id="KW-0732">Signal</keyword>
<dbReference type="InterPro" id="IPR020846">
    <property type="entry name" value="MFS_dom"/>
</dbReference>
<evidence type="ECO:0000256" key="6">
    <source>
        <dbReference type="SAM" id="Phobius"/>
    </source>
</evidence>
<evidence type="ECO:0000256" key="3">
    <source>
        <dbReference type="ARBA" id="ARBA00022692"/>
    </source>
</evidence>
<reference evidence="10" key="1">
    <citation type="submission" date="2017-11" db="EMBL/GenBank/DDBJ databases">
        <authorList>
            <person name="Chan K.G."/>
            <person name="Lee L.S."/>
        </authorList>
    </citation>
    <scope>NUCLEOTIDE SEQUENCE [LARGE SCALE GENOMIC DNA]</scope>
    <source>
        <strain evidence="10">DSM 100970</strain>
    </source>
</reference>
<dbReference type="GO" id="GO:0005886">
    <property type="term" value="C:plasma membrane"/>
    <property type="evidence" value="ECO:0007669"/>
    <property type="project" value="UniProtKB-SubCell"/>
</dbReference>
<dbReference type="AlphaFoldDB" id="A0A2I7N7I3"/>
<dbReference type="InterPro" id="IPR011701">
    <property type="entry name" value="MFS"/>
</dbReference>
<feature type="transmembrane region" description="Helical" evidence="6">
    <location>
        <begin position="280"/>
        <end position="300"/>
    </location>
</feature>
<dbReference type="GO" id="GO:0022857">
    <property type="term" value="F:transmembrane transporter activity"/>
    <property type="evidence" value="ECO:0007669"/>
    <property type="project" value="InterPro"/>
</dbReference>
<evidence type="ECO:0000259" key="8">
    <source>
        <dbReference type="PROSITE" id="PS50850"/>
    </source>
</evidence>
<dbReference type="RefSeq" id="WP_102951716.1">
    <property type="nucleotide sequence ID" value="NZ_CP024847.1"/>
</dbReference>
<protein>
    <recommendedName>
        <fullName evidence="8">Major facilitator superfamily (MFS) profile domain-containing protein</fullName>
    </recommendedName>
</protein>
<feature type="transmembrane region" description="Helical" evidence="6">
    <location>
        <begin position="164"/>
        <end position="185"/>
    </location>
</feature>
<dbReference type="PROSITE" id="PS50850">
    <property type="entry name" value="MFS"/>
    <property type="match status" value="1"/>
</dbReference>
<organism evidence="9 10">
    <name type="scientific">Aquella oligotrophica</name>
    <dbReference type="NCBI Taxonomy" id="2067065"/>
    <lineage>
        <taxon>Bacteria</taxon>
        <taxon>Pseudomonadati</taxon>
        <taxon>Pseudomonadota</taxon>
        <taxon>Betaproteobacteria</taxon>
        <taxon>Neisseriales</taxon>
        <taxon>Neisseriaceae</taxon>
        <taxon>Aquella</taxon>
    </lineage>
</organism>
<evidence type="ECO:0000256" key="7">
    <source>
        <dbReference type="SAM" id="SignalP"/>
    </source>
</evidence>
<feature type="transmembrane region" description="Helical" evidence="6">
    <location>
        <begin position="71"/>
        <end position="90"/>
    </location>
</feature>
<keyword evidence="10" id="KW-1185">Reference proteome</keyword>
<gene>
    <name evidence="9" type="ORF">CUN60_08975</name>
</gene>
<feature type="transmembrane region" description="Helical" evidence="6">
    <location>
        <begin position="306"/>
        <end position="329"/>
    </location>
</feature>
<evidence type="ECO:0000256" key="5">
    <source>
        <dbReference type="ARBA" id="ARBA00023136"/>
    </source>
</evidence>
<feature type="transmembrane region" description="Helical" evidence="6">
    <location>
        <begin position="249"/>
        <end position="268"/>
    </location>
</feature>
<dbReference type="OrthoDB" id="9814303at2"/>
<evidence type="ECO:0000313" key="10">
    <source>
        <dbReference type="Proteomes" id="UP000236655"/>
    </source>
</evidence>
<keyword evidence="4 6" id="KW-1133">Transmembrane helix</keyword>
<dbReference type="KEGG" id="nba:CUN60_08975"/>
<name>A0A2I7N7I3_9NEIS</name>
<dbReference type="SUPFAM" id="SSF103473">
    <property type="entry name" value="MFS general substrate transporter"/>
    <property type="match status" value="1"/>
</dbReference>
<dbReference type="EMBL" id="CP024847">
    <property type="protein sequence ID" value="AUR52423.1"/>
    <property type="molecule type" value="Genomic_DNA"/>
</dbReference>
<feature type="domain" description="Major facilitator superfamily (MFS) profile" evidence="8">
    <location>
        <begin position="3"/>
        <end position="391"/>
    </location>
</feature>
<dbReference type="Proteomes" id="UP000236655">
    <property type="component" value="Chromosome"/>
</dbReference>
<dbReference type="InterPro" id="IPR036259">
    <property type="entry name" value="MFS_trans_sf"/>
</dbReference>
<evidence type="ECO:0000313" key="9">
    <source>
        <dbReference type="EMBL" id="AUR52423.1"/>
    </source>
</evidence>
<feature type="transmembrane region" description="Helical" evidence="6">
    <location>
        <begin position="132"/>
        <end position="158"/>
    </location>
</feature>
<evidence type="ECO:0000256" key="1">
    <source>
        <dbReference type="ARBA" id="ARBA00004651"/>
    </source>
</evidence>
<feature type="transmembrane region" description="Helical" evidence="6">
    <location>
        <begin position="206"/>
        <end position="229"/>
    </location>
</feature>
<dbReference type="InterPro" id="IPR050189">
    <property type="entry name" value="MFS_Efflux_Transporters"/>
</dbReference>
<feature type="chain" id="PRO_5014445421" description="Major facilitator superfamily (MFS) profile domain-containing protein" evidence="7">
    <location>
        <begin position="23"/>
        <end position="395"/>
    </location>
</feature>
<dbReference type="PANTHER" id="PTHR43124">
    <property type="entry name" value="PURINE EFFLUX PUMP PBUE"/>
    <property type="match status" value="1"/>
</dbReference>
<keyword evidence="3 6" id="KW-0812">Transmembrane</keyword>
<accession>A0A2I7N7I3</accession>
<feature type="transmembrane region" description="Helical" evidence="6">
    <location>
        <begin position="96"/>
        <end position="120"/>
    </location>
</feature>
<proteinExistence type="predicted"/>
<keyword evidence="2" id="KW-1003">Cell membrane</keyword>
<evidence type="ECO:0000256" key="2">
    <source>
        <dbReference type="ARBA" id="ARBA00022475"/>
    </source>
</evidence>
<comment type="subcellular location">
    <subcellularLocation>
        <location evidence="1">Cell membrane</location>
        <topology evidence="1">Multi-pass membrane protein</topology>
    </subcellularLocation>
</comment>
<sequence>MKTSQILATMLLISFGSVGAVAFTPGLPQIAEYFGVSTNITGFTVTWYLVGYTLGQLFYGPLTNYFGSRKTIIIGAIVEIIGATGCIASAPMHSFSILLISRTIMAIGAGSGLTLAFILTSKLADPDKNARIISLLTVSFAITPGLAVFAGGVLLEYFNWTSSFYLMCIYGLLILIIGITLPEVIQDKNNNALNPKIIAKNYLAQIKSLPVVLGGLLVGSGTCFVYTFAALAPFIAMDIMHMSTAQYGIYNFIPVVGMILGSLMASALGKTYSTTRMLKIGLTIASLGVIAIVAGVGLFPQNHLSLFAPMFVIYIGFSFVFGNSSALALSKASDKSNASAMLSFVNMGSAVVIVTILGFLNNSNILLLPILYIIFIIIGIICFNILVRHLKPGTI</sequence>
<feature type="signal peptide" evidence="7">
    <location>
        <begin position="1"/>
        <end position="22"/>
    </location>
</feature>
<keyword evidence="5 6" id="KW-0472">Membrane</keyword>
<feature type="transmembrane region" description="Helical" evidence="6">
    <location>
        <begin position="366"/>
        <end position="387"/>
    </location>
</feature>
<dbReference type="Pfam" id="PF07690">
    <property type="entry name" value="MFS_1"/>
    <property type="match status" value="1"/>
</dbReference>
<dbReference type="PANTHER" id="PTHR43124:SF3">
    <property type="entry name" value="CHLORAMPHENICOL EFFLUX PUMP RV0191"/>
    <property type="match status" value="1"/>
</dbReference>
<dbReference type="Gene3D" id="1.20.1720.10">
    <property type="entry name" value="Multidrug resistance protein D"/>
    <property type="match status" value="1"/>
</dbReference>
<feature type="transmembrane region" description="Helical" evidence="6">
    <location>
        <begin position="341"/>
        <end position="360"/>
    </location>
</feature>
<evidence type="ECO:0000256" key="4">
    <source>
        <dbReference type="ARBA" id="ARBA00022989"/>
    </source>
</evidence>